<gene>
    <name evidence="3" type="ORF">H480_20889</name>
</gene>
<dbReference type="EMBL" id="AOUO01000298">
    <property type="protein sequence ID" value="EOD66583.1"/>
    <property type="molecule type" value="Genomic_DNA"/>
</dbReference>
<dbReference type="Gene3D" id="1.20.140.10">
    <property type="entry name" value="Butyryl-CoA Dehydrogenase, subunit A, domain 3"/>
    <property type="match status" value="1"/>
</dbReference>
<reference evidence="3 4" key="1">
    <citation type="submission" date="2013-02" db="EMBL/GenBank/DDBJ databases">
        <title>Draft genome sequence of Amycolatopsis vancoresmycina strain DSM 44592T.</title>
        <authorList>
            <person name="Kumar S."/>
            <person name="Kaur N."/>
            <person name="Kaur C."/>
            <person name="Raghava G.P.S."/>
            <person name="Mayilraj S."/>
        </authorList>
    </citation>
    <scope>NUCLEOTIDE SEQUENCE [LARGE SCALE GENOMIC DNA]</scope>
    <source>
        <strain evidence="3 4">DSM 44592</strain>
    </source>
</reference>
<comment type="caution">
    <text evidence="3">The sequence shown here is derived from an EMBL/GenBank/DDBJ whole genome shotgun (WGS) entry which is preliminary data.</text>
</comment>
<dbReference type="GO" id="GO:0016627">
    <property type="term" value="F:oxidoreductase activity, acting on the CH-CH group of donors"/>
    <property type="evidence" value="ECO:0007669"/>
    <property type="project" value="InterPro"/>
</dbReference>
<evidence type="ECO:0000256" key="1">
    <source>
        <dbReference type="ARBA" id="ARBA00022630"/>
    </source>
</evidence>
<dbReference type="Proteomes" id="UP000014139">
    <property type="component" value="Unassembled WGS sequence"/>
</dbReference>
<feature type="domain" description="Acyl-CoA dehydrogenase/oxidase C-terminal" evidence="2">
    <location>
        <begin position="5"/>
        <end position="85"/>
    </location>
</feature>
<dbReference type="PATRIC" id="fig|1292037.4.peg.3960"/>
<keyword evidence="4" id="KW-1185">Reference proteome</keyword>
<dbReference type="InterPro" id="IPR009075">
    <property type="entry name" value="AcylCo_DH/oxidase_C"/>
</dbReference>
<organism evidence="3 4">
    <name type="scientific">Amycolatopsis vancoresmycina DSM 44592</name>
    <dbReference type="NCBI Taxonomy" id="1292037"/>
    <lineage>
        <taxon>Bacteria</taxon>
        <taxon>Bacillati</taxon>
        <taxon>Actinomycetota</taxon>
        <taxon>Actinomycetes</taxon>
        <taxon>Pseudonocardiales</taxon>
        <taxon>Pseudonocardiaceae</taxon>
        <taxon>Amycolatopsis</taxon>
    </lineage>
</organism>
<proteinExistence type="predicted"/>
<evidence type="ECO:0000313" key="3">
    <source>
        <dbReference type="EMBL" id="EOD66583.1"/>
    </source>
</evidence>
<sequence length="103" mass="10774">MPRFQTGVGEIAAQITGAEEILFGLARRADEGDPAAAAQAGVAKVLATRLLIEAVEQAVALTGNPGLTRTNSLQRHYRGVLCSRVHNPQDDAVLTGLGRSILA</sequence>
<dbReference type="RefSeq" id="WP_003090483.1">
    <property type="nucleotide sequence ID" value="NZ_AOUO01000298.1"/>
</dbReference>
<evidence type="ECO:0000313" key="4">
    <source>
        <dbReference type="Proteomes" id="UP000014139"/>
    </source>
</evidence>
<dbReference type="Pfam" id="PF00441">
    <property type="entry name" value="Acyl-CoA_dh_1"/>
    <property type="match status" value="1"/>
</dbReference>
<protein>
    <submittedName>
        <fullName evidence="3">Acyl-CoA dehydrogenase</fullName>
    </submittedName>
</protein>
<dbReference type="AlphaFoldDB" id="R1G531"/>
<keyword evidence="1" id="KW-0285">Flavoprotein</keyword>
<dbReference type="SUPFAM" id="SSF47203">
    <property type="entry name" value="Acyl-CoA dehydrogenase C-terminal domain-like"/>
    <property type="match status" value="1"/>
</dbReference>
<evidence type="ECO:0000259" key="2">
    <source>
        <dbReference type="Pfam" id="PF00441"/>
    </source>
</evidence>
<name>R1G531_9PSEU</name>
<dbReference type="eggNOG" id="COG1960">
    <property type="taxonomic scope" value="Bacteria"/>
</dbReference>
<dbReference type="InterPro" id="IPR036250">
    <property type="entry name" value="AcylCo_DH-like_C"/>
</dbReference>
<accession>R1G531</accession>